<dbReference type="PANTHER" id="PTHR11364:SF27">
    <property type="entry name" value="SULFURTRANSFERASE"/>
    <property type="match status" value="1"/>
</dbReference>
<dbReference type="GO" id="GO:0016784">
    <property type="term" value="F:3-mercaptopyruvate sulfurtransferase activity"/>
    <property type="evidence" value="ECO:0007669"/>
    <property type="project" value="UniProtKB-EC"/>
</dbReference>
<dbReference type="PROSITE" id="PS00380">
    <property type="entry name" value="RHODANESE_1"/>
    <property type="match status" value="1"/>
</dbReference>
<dbReference type="InterPro" id="IPR001307">
    <property type="entry name" value="Thiosulphate_STrfase_CS"/>
</dbReference>
<evidence type="ECO:0000313" key="6">
    <source>
        <dbReference type="Proteomes" id="UP001165275"/>
    </source>
</evidence>
<dbReference type="InterPro" id="IPR036873">
    <property type="entry name" value="Rhodanese-like_dom_sf"/>
</dbReference>
<name>A0ABT0KD69_9GAMM</name>
<proteinExistence type="predicted"/>
<dbReference type="PROSITE" id="PS50206">
    <property type="entry name" value="RHODANESE_3"/>
    <property type="match status" value="2"/>
</dbReference>
<dbReference type="SMART" id="SM00450">
    <property type="entry name" value="RHOD"/>
    <property type="match status" value="2"/>
</dbReference>
<dbReference type="RefSeq" id="WP_248946092.1">
    <property type="nucleotide sequence ID" value="NZ_CBCSGY010000001.1"/>
</dbReference>
<reference evidence="5" key="1">
    <citation type="submission" date="2021-04" db="EMBL/GenBank/DDBJ databases">
        <title>Genome sequence of Serratia sp. arafor3.</title>
        <authorList>
            <person name="Besaury L."/>
        </authorList>
    </citation>
    <scope>NUCLEOTIDE SEQUENCE</scope>
    <source>
        <strain evidence="5">Arafor3</strain>
    </source>
</reference>
<keyword evidence="1 3" id="KW-0808">Transferase</keyword>
<dbReference type="EMBL" id="JAGQDC010000009">
    <property type="protein sequence ID" value="MCL1029896.1"/>
    <property type="molecule type" value="Genomic_DNA"/>
</dbReference>
<evidence type="ECO:0000256" key="1">
    <source>
        <dbReference type="ARBA" id="ARBA00022679"/>
    </source>
</evidence>
<dbReference type="CDD" id="cd01448">
    <property type="entry name" value="TST_Repeat_1"/>
    <property type="match status" value="1"/>
</dbReference>
<dbReference type="PROSITE" id="PS00683">
    <property type="entry name" value="RHODANESE_2"/>
    <property type="match status" value="1"/>
</dbReference>
<evidence type="ECO:0000313" key="5">
    <source>
        <dbReference type="EMBL" id="MCL1029896.1"/>
    </source>
</evidence>
<comment type="caution">
    <text evidence="5">The sequence shown here is derived from an EMBL/GenBank/DDBJ whole genome shotgun (WGS) entry which is preliminary data.</text>
</comment>
<evidence type="ECO:0000256" key="3">
    <source>
        <dbReference type="RuleBase" id="RU000507"/>
    </source>
</evidence>
<evidence type="ECO:0000256" key="2">
    <source>
        <dbReference type="ARBA" id="ARBA00022737"/>
    </source>
</evidence>
<dbReference type="Pfam" id="PF00581">
    <property type="entry name" value="Rhodanese"/>
    <property type="match status" value="2"/>
</dbReference>
<feature type="domain" description="Rhodanese" evidence="4">
    <location>
        <begin position="17"/>
        <end position="136"/>
    </location>
</feature>
<dbReference type="Proteomes" id="UP001165275">
    <property type="component" value="Unassembled WGS sequence"/>
</dbReference>
<evidence type="ECO:0000259" key="4">
    <source>
        <dbReference type="PROSITE" id="PS50206"/>
    </source>
</evidence>
<dbReference type="InterPro" id="IPR001763">
    <property type="entry name" value="Rhodanese-like_dom"/>
</dbReference>
<keyword evidence="6" id="KW-1185">Reference proteome</keyword>
<dbReference type="InterPro" id="IPR045078">
    <property type="entry name" value="TST/MPST-like"/>
</dbReference>
<dbReference type="CDD" id="cd01449">
    <property type="entry name" value="TST_Repeat_2"/>
    <property type="match status" value="1"/>
</dbReference>
<protein>
    <recommendedName>
        <fullName evidence="3">Sulfurtransferase</fullName>
    </recommendedName>
</protein>
<gene>
    <name evidence="5" type="primary">sseA</name>
    <name evidence="5" type="ORF">KAJ71_12815</name>
</gene>
<sequence>MNSPFLVTAQWLEQHINDENLAIVDVRMSPVGQVPKKDMLAEFERGHIPGAVYFDIDDVADKNTTLPHMLPTADAFAAAAGRLGINDQQTIVFYDEGNQFSAPRGWWTFRNFGAQNVFVLDEGLQGWTSRGNALETGPAQPTPATFRAHFNAEAVVDMQQVEQAMNDQRQILDARAAPRFYAQAPEPRPGLHRGHIPGSINIPYGDLLENGRFKSLEALKKTFEEKGVDIDAPTIVSCGSGVTAAVLAFGLQSLDAKQVKLYDGAWSEWGALSGKQPIAQD</sequence>
<keyword evidence="2" id="KW-0677">Repeat</keyword>
<dbReference type="NCBIfam" id="NF008557">
    <property type="entry name" value="PRK11493.1"/>
    <property type="match status" value="1"/>
</dbReference>
<organism evidence="5 6">
    <name type="scientific">Serratia silvae</name>
    <dbReference type="NCBI Taxonomy" id="2824122"/>
    <lineage>
        <taxon>Bacteria</taxon>
        <taxon>Pseudomonadati</taxon>
        <taxon>Pseudomonadota</taxon>
        <taxon>Gammaproteobacteria</taxon>
        <taxon>Enterobacterales</taxon>
        <taxon>Yersiniaceae</taxon>
        <taxon>Serratia</taxon>
    </lineage>
</organism>
<dbReference type="SUPFAM" id="SSF52821">
    <property type="entry name" value="Rhodanese/Cell cycle control phosphatase"/>
    <property type="match status" value="2"/>
</dbReference>
<feature type="domain" description="Rhodanese" evidence="4">
    <location>
        <begin position="165"/>
        <end position="274"/>
    </location>
</feature>
<accession>A0ABT0KD69</accession>
<dbReference type="PANTHER" id="PTHR11364">
    <property type="entry name" value="THIOSULFATE SULFERTANSFERASE"/>
    <property type="match status" value="1"/>
</dbReference>
<dbReference type="Gene3D" id="3.40.250.10">
    <property type="entry name" value="Rhodanese-like domain"/>
    <property type="match status" value="2"/>
</dbReference>